<dbReference type="PANTHER" id="PTHR23099">
    <property type="entry name" value="TRANSCRIPTIONAL REGULATOR"/>
    <property type="match status" value="1"/>
</dbReference>
<dbReference type="InterPro" id="IPR006640">
    <property type="entry name" value="SprT-like_domain"/>
</dbReference>
<name>A0AAJ8JQ30_9TREE</name>
<evidence type="ECO:0000259" key="2">
    <source>
        <dbReference type="SMART" id="SM00731"/>
    </source>
</evidence>
<reference evidence="3" key="3">
    <citation type="submission" date="2024-01" db="EMBL/GenBank/DDBJ databases">
        <authorList>
            <person name="Coelho M.A."/>
            <person name="David-Palma M."/>
            <person name="Shea T."/>
            <person name="Sun S."/>
            <person name="Cuomo C.A."/>
            <person name="Heitman J."/>
        </authorList>
    </citation>
    <scope>NUCLEOTIDE SEQUENCE</scope>
    <source>
        <strain evidence="3">CBS 7841</strain>
    </source>
</reference>
<reference evidence="3" key="1">
    <citation type="submission" date="2016-06" db="EMBL/GenBank/DDBJ databases">
        <authorList>
            <person name="Cuomo C."/>
            <person name="Litvintseva A."/>
            <person name="Heitman J."/>
            <person name="Chen Y."/>
            <person name="Sun S."/>
            <person name="Springer D."/>
            <person name="Dromer F."/>
            <person name="Young S."/>
            <person name="Zeng Q."/>
            <person name="Chapman S."/>
            <person name="Gujja S."/>
            <person name="Saif S."/>
            <person name="Birren B."/>
        </authorList>
    </citation>
    <scope>NUCLEOTIDE SEQUENCE</scope>
    <source>
        <strain evidence="3">CBS 7841</strain>
    </source>
</reference>
<feature type="compositionally biased region" description="Acidic residues" evidence="1">
    <location>
        <begin position="311"/>
        <end position="320"/>
    </location>
</feature>
<dbReference type="InterPro" id="IPR036910">
    <property type="entry name" value="HMG_box_dom_sf"/>
</dbReference>
<protein>
    <recommendedName>
        <fullName evidence="2">SprT-like domain-containing protein</fullName>
    </recommendedName>
</protein>
<keyword evidence="4" id="KW-1185">Reference proteome</keyword>
<feature type="region of interest" description="Disordered" evidence="1">
    <location>
        <begin position="1"/>
        <end position="34"/>
    </location>
</feature>
<dbReference type="PANTHER" id="PTHR23099:SF0">
    <property type="entry name" value="GERM CELL NUCLEAR ACIDIC PROTEIN"/>
    <property type="match status" value="1"/>
</dbReference>
<feature type="domain" description="SprT-like" evidence="2">
    <location>
        <begin position="412"/>
        <end position="576"/>
    </location>
</feature>
<dbReference type="AlphaFoldDB" id="A0AAJ8JQ30"/>
<dbReference type="GO" id="GO:0006950">
    <property type="term" value="P:response to stress"/>
    <property type="evidence" value="ECO:0007669"/>
    <property type="project" value="UniProtKB-ARBA"/>
</dbReference>
<dbReference type="GO" id="GO:0005634">
    <property type="term" value="C:nucleus"/>
    <property type="evidence" value="ECO:0007669"/>
    <property type="project" value="TreeGrafter"/>
</dbReference>
<dbReference type="CDD" id="cd00084">
    <property type="entry name" value="HMG-box_SF"/>
    <property type="match status" value="1"/>
</dbReference>
<dbReference type="EMBL" id="CP143785">
    <property type="protein sequence ID" value="WVN86284.1"/>
    <property type="molecule type" value="Genomic_DNA"/>
</dbReference>
<organism evidence="3 4">
    <name type="scientific">Cryptococcus depauperatus CBS 7841</name>
    <dbReference type="NCBI Taxonomy" id="1295531"/>
    <lineage>
        <taxon>Eukaryota</taxon>
        <taxon>Fungi</taxon>
        <taxon>Dikarya</taxon>
        <taxon>Basidiomycota</taxon>
        <taxon>Agaricomycotina</taxon>
        <taxon>Tremellomycetes</taxon>
        <taxon>Tremellales</taxon>
        <taxon>Cryptococcaceae</taxon>
        <taxon>Cryptococcus</taxon>
    </lineage>
</organism>
<evidence type="ECO:0000256" key="1">
    <source>
        <dbReference type="SAM" id="MobiDB-lite"/>
    </source>
</evidence>
<dbReference type="GeneID" id="91085660"/>
<evidence type="ECO:0000313" key="3">
    <source>
        <dbReference type="EMBL" id="WVN86284.1"/>
    </source>
</evidence>
<dbReference type="SUPFAM" id="SSF47095">
    <property type="entry name" value="HMG-box"/>
    <property type="match status" value="1"/>
</dbReference>
<dbReference type="Proteomes" id="UP000094043">
    <property type="component" value="Chromosome 2"/>
</dbReference>
<feature type="region of interest" description="Disordered" evidence="1">
    <location>
        <begin position="307"/>
        <end position="331"/>
    </location>
</feature>
<feature type="region of interest" description="Disordered" evidence="1">
    <location>
        <begin position="373"/>
        <end position="392"/>
    </location>
</feature>
<accession>A0AAJ8JQ30</accession>
<dbReference type="Pfam" id="PF10263">
    <property type="entry name" value="SprT-like"/>
    <property type="match status" value="1"/>
</dbReference>
<dbReference type="RefSeq" id="XP_066066984.1">
    <property type="nucleotide sequence ID" value="XM_066210887.1"/>
</dbReference>
<dbReference type="KEGG" id="cdep:91085660"/>
<evidence type="ECO:0000313" key="4">
    <source>
        <dbReference type="Proteomes" id="UP000094043"/>
    </source>
</evidence>
<proteinExistence type="predicted"/>
<gene>
    <name evidence="3" type="ORF">L203_101447</name>
</gene>
<sequence length="638" mass="71314">MSPSRYREPITILSDSEDEAVPSKATQSCPQNGVLAPNSLPPRIAFSNRTPLAPCRAITFVPTPVKRLNFSNTKIKGTPSKKIQDLKFVKLPILCPDIINDCEQEDMITRQDTFELVDASENNNRNCERARDFQFPVNGYDGFSSPNFVHKTPIQGTISPQVDPVISNIDVSTINSLSPICLEQASATQSFSDESPVLVKRLRKARLIVTSDSDEAPSTSTASRKAKMEIKQVIDLTTSDDDKELSENQGVGAKTYYDFDDSYGSLKDFIVDDSDGDNYTEASSTSQDDSNDVAFDLTSGLRTIEKVLDSSGEEESEGDTLDSGQYEMDKSRHEKIQGTMEKEWDAHNNDILHYSPPRRPLVLPNFEALAIASGSSSDSDSEPPLNKKFRQVKTPSKSLAGFSKKEWASVRVKIAQTVFDDLDTRVFESKLGTKGVGARIVWNNRLLTTAGMARSKRMSLKEAQSKEHWIELSEKVLTGEERIKNTVAHEMCHLATWIISGDYKNPHGAIFKSWGRKVMAARQDIEVTTKHSYSITYKYEWKCSNQYCGQVYKRQSKSIDVAKHACGSCRSKLTPLFEEKRKAVSGFQLYLKENMRLAKAAMLGAAHGEIMRALSQRWAEAPEATKMENEAFWKNRAA</sequence>
<dbReference type="SMART" id="SM00731">
    <property type="entry name" value="SprT"/>
    <property type="match status" value="1"/>
</dbReference>
<reference evidence="3" key="2">
    <citation type="journal article" date="2022" name="Elife">
        <title>Obligate sexual reproduction of a homothallic fungus closely related to the Cryptococcus pathogenic species complex.</title>
        <authorList>
            <person name="Passer A.R."/>
            <person name="Clancey S.A."/>
            <person name="Shea T."/>
            <person name="David-Palma M."/>
            <person name="Averette A.F."/>
            <person name="Boekhout T."/>
            <person name="Porcel B.M."/>
            <person name="Nowrousian M."/>
            <person name="Cuomo C.A."/>
            <person name="Sun S."/>
            <person name="Heitman J."/>
            <person name="Coelho M.A."/>
        </authorList>
    </citation>
    <scope>NUCLEOTIDE SEQUENCE</scope>
    <source>
        <strain evidence="3">CBS 7841</strain>
    </source>
</reference>